<dbReference type="InterPro" id="IPR024079">
    <property type="entry name" value="MetalloPept_cat_dom_sf"/>
</dbReference>
<evidence type="ECO:0000313" key="3">
    <source>
        <dbReference type="EMBL" id="CAI5456375.1"/>
    </source>
</evidence>
<evidence type="ECO:0000256" key="1">
    <source>
        <dbReference type="SAM" id="SignalP"/>
    </source>
</evidence>
<dbReference type="InterPro" id="IPR018497">
    <property type="entry name" value="Peptidase_M13_C"/>
</dbReference>
<dbReference type="GO" id="GO:0005886">
    <property type="term" value="C:plasma membrane"/>
    <property type="evidence" value="ECO:0007669"/>
    <property type="project" value="TreeGrafter"/>
</dbReference>
<feature type="chain" id="PRO_5040513660" description="Peptidase M13 C-terminal domain-containing protein" evidence="1">
    <location>
        <begin position="19"/>
        <end position="460"/>
    </location>
</feature>
<proteinExistence type="predicted"/>
<evidence type="ECO:0000259" key="2">
    <source>
        <dbReference type="Pfam" id="PF01431"/>
    </source>
</evidence>
<keyword evidence="4" id="KW-1185">Reference proteome</keyword>
<dbReference type="Proteomes" id="UP001152747">
    <property type="component" value="Unassembled WGS sequence"/>
</dbReference>
<feature type="signal peptide" evidence="1">
    <location>
        <begin position="1"/>
        <end position="18"/>
    </location>
</feature>
<protein>
    <recommendedName>
        <fullName evidence="2">Peptidase M13 C-terminal domain-containing protein</fullName>
    </recommendedName>
</protein>
<reference evidence="3" key="1">
    <citation type="submission" date="2022-11" db="EMBL/GenBank/DDBJ databases">
        <authorList>
            <person name="Kikuchi T."/>
        </authorList>
    </citation>
    <scope>NUCLEOTIDE SEQUENCE</scope>
    <source>
        <strain evidence="3">PS1010</strain>
    </source>
</reference>
<keyword evidence="1" id="KW-0732">Signal</keyword>
<feature type="domain" description="Peptidase M13 C-terminal" evidence="2">
    <location>
        <begin position="269"/>
        <end position="450"/>
    </location>
</feature>
<dbReference type="PANTHER" id="PTHR11733">
    <property type="entry name" value="ZINC METALLOPROTEASE FAMILY M13 NEPRILYSIN-RELATED"/>
    <property type="match status" value="1"/>
</dbReference>
<dbReference type="AlphaFoldDB" id="A0A9P1J660"/>
<dbReference type="PANTHER" id="PTHR11733:SF208">
    <property type="entry name" value="PEPTIDASE M13 C-TERMINAL DOMAIN-CONTAINING PROTEIN"/>
    <property type="match status" value="1"/>
</dbReference>
<dbReference type="SUPFAM" id="SSF55486">
    <property type="entry name" value="Metalloproteases ('zincins'), catalytic domain"/>
    <property type="match status" value="1"/>
</dbReference>
<comment type="caution">
    <text evidence="3">The sequence shown here is derived from an EMBL/GenBank/DDBJ whole genome shotgun (WGS) entry which is preliminary data.</text>
</comment>
<dbReference type="PROSITE" id="PS51885">
    <property type="entry name" value="NEPRILYSIN"/>
    <property type="match status" value="1"/>
</dbReference>
<evidence type="ECO:0000313" key="4">
    <source>
        <dbReference type="Proteomes" id="UP001152747"/>
    </source>
</evidence>
<dbReference type="Gene3D" id="3.40.390.10">
    <property type="entry name" value="Collagenase (Catalytic Domain)"/>
    <property type="match status" value="1"/>
</dbReference>
<dbReference type="GO" id="GO:0004222">
    <property type="term" value="F:metalloendopeptidase activity"/>
    <property type="evidence" value="ECO:0007669"/>
    <property type="project" value="InterPro"/>
</dbReference>
<accession>A0A9P1J660</accession>
<dbReference type="GO" id="GO:0016485">
    <property type="term" value="P:protein processing"/>
    <property type="evidence" value="ECO:0007669"/>
    <property type="project" value="TreeGrafter"/>
</dbReference>
<sequence length="460" mass="53367">MLNFKFVLAFIFFTKISCDYVIDHVFKNMLNSTVDRCDNFYRHVCGVSTRFGMERLSEKIIKNNFIVSDDVSEYLMELIKCSGTNYTKGTVSNKLKNLLEDAIQNGVEEQFLKNMTTIRNVRNFTGDNNHFLSFLENWESDLDANYTIGCKYVIGANEERLWLYKYKHVNNEFQTIFDEIKIIFNTWIEETPSFKKYNIINKYHEIMNTMRFNNMSSSERISKLTVEYKNCQNSLGEWLDDQTLVNIFCIHNNYQRYESNSEYLETDYNGYYSFSENKVIIGFPYYAIASRITSKPFLIGSLGSIIGHEISHAIIRPYNFASQRTINCIQNQFYKTCDYFNVPSDNCIQYTKRIGDNGSDLLGFRGVIQYAKNHFGAKLNEQNDEYTAYTNLQLVFMGQASIFCNWRKSNFAHSPGPIRSNAMAAQNSEFLSAFECGPDSKMAKSSHKKCYILGPDASSE</sequence>
<dbReference type="EMBL" id="CANHGI010000006">
    <property type="protein sequence ID" value="CAI5456375.1"/>
    <property type="molecule type" value="Genomic_DNA"/>
</dbReference>
<gene>
    <name evidence="3" type="ORF">CAMP_LOCUS19012</name>
</gene>
<dbReference type="Pfam" id="PF01431">
    <property type="entry name" value="Peptidase_M13"/>
    <property type="match status" value="1"/>
</dbReference>
<name>A0A9P1J660_9PELO</name>
<dbReference type="InterPro" id="IPR000718">
    <property type="entry name" value="Peptidase_M13"/>
</dbReference>
<organism evidence="3 4">
    <name type="scientific">Caenorhabditis angaria</name>
    <dbReference type="NCBI Taxonomy" id="860376"/>
    <lineage>
        <taxon>Eukaryota</taxon>
        <taxon>Metazoa</taxon>
        <taxon>Ecdysozoa</taxon>
        <taxon>Nematoda</taxon>
        <taxon>Chromadorea</taxon>
        <taxon>Rhabditida</taxon>
        <taxon>Rhabditina</taxon>
        <taxon>Rhabditomorpha</taxon>
        <taxon>Rhabditoidea</taxon>
        <taxon>Rhabditidae</taxon>
        <taxon>Peloderinae</taxon>
        <taxon>Caenorhabditis</taxon>
    </lineage>
</organism>